<dbReference type="EMBL" id="LXQA010185417">
    <property type="protein sequence ID" value="MCI31206.1"/>
    <property type="molecule type" value="Genomic_DNA"/>
</dbReference>
<dbReference type="PANTHER" id="PTHR33710">
    <property type="entry name" value="BNAC02G09200D PROTEIN"/>
    <property type="match status" value="1"/>
</dbReference>
<reference evidence="1 2" key="1">
    <citation type="journal article" date="2018" name="Front. Plant Sci.">
        <title>Red Clover (Trifolium pratense) and Zigzag Clover (T. medium) - A Picture of Genomic Similarities and Differences.</title>
        <authorList>
            <person name="Dluhosova J."/>
            <person name="Istvanek J."/>
            <person name="Nedelnik J."/>
            <person name="Repkova J."/>
        </authorList>
    </citation>
    <scope>NUCLEOTIDE SEQUENCE [LARGE SCALE GENOMIC DNA]</scope>
    <source>
        <strain evidence="2">cv. 10/8</strain>
        <tissue evidence="1">Leaf</tissue>
    </source>
</reference>
<comment type="caution">
    <text evidence="1">The sequence shown here is derived from an EMBL/GenBank/DDBJ whole genome shotgun (WGS) entry which is preliminary data.</text>
</comment>
<feature type="non-terminal residue" evidence="1">
    <location>
        <position position="132"/>
    </location>
</feature>
<organism evidence="1 2">
    <name type="scientific">Trifolium medium</name>
    <dbReference type="NCBI Taxonomy" id="97028"/>
    <lineage>
        <taxon>Eukaryota</taxon>
        <taxon>Viridiplantae</taxon>
        <taxon>Streptophyta</taxon>
        <taxon>Embryophyta</taxon>
        <taxon>Tracheophyta</taxon>
        <taxon>Spermatophyta</taxon>
        <taxon>Magnoliopsida</taxon>
        <taxon>eudicotyledons</taxon>
        <taxon>Gunneridae</taxon>
        <taxon>Pentapetalae</taxon>
        <taxon>rosids</taxon>
        <taxon>fabids</taxon>
        <taxon>Fabales</taxon>
        <taxon>Fabaceae</taxon>
        <taxon>Papilionoideae</taxon>
        <taxon>50 kb inversion clade</taxon>
        <taxon>NPAAA clade</taxon>
        <taxon>Hologalegina</taxon>
        <taxon>IRL clade</taxon>
        <taxon>Trifolieae</taxon>
        <taxon>Trifolium</taxon>
    </lineage>
</organism>
<keyword evidence="2" id="KW-1185">Reference proteome</keyword>
<protein>
    <submittedName>
        <fullName evidence="1">Putative transposon TX1 protein</fullName>
    </submittedName>
</protein>
<dbReference type="Proteomes" id="UP000265520">
    <property type="component" value="Unassembled WGS sequence"/>
</dbReference>
<dbReference type="AlphaFoldDB" id="A0A392R5S5"/>
<accession>A0A392R5S5</accession>
<evidence type="ECO:0000313" key="1">
    <source>
        <dbReference type="EMBL" id="MCI31206.1"/>
    </source>
</evidence>
<name>A0A392R5S5_9FABA</name>
<proteinExistence type="predicted"/>
<evidence type="ECO:0000313" key="2">
    <source>
        <dbReference type="Proteomes" id="UP000265520"/>
    </source>
</evidence>
<sequence length="132" mass="15541">MSRLDRILVSPSWFDVWDAPSVWVLARDVADHCLIVLKYNNYDWGPKPFRLNNLWVHNSDFKDVITKVWESSEIEGWMGFILKERLKALKGVIKDWKKLNLGEVEEEKKKIVEENLNLDLKSESLGLNDREV</sequence>
<dbReference type="PANTHER" id="PTHR33710:SF64">
    <property type="entry name" value="ENDONUCLEASE_EXONUCLEASE_PHOSPHATASE DOMAIN-CONTAINING PROTEIN"/>
    <property type="match status" value="1"/>
</dbReference>